<feature type="transmembrane region" description="Helical" evidence="6">
    <location>
        <begin position="33"/>
        <end position="53"/>
    </location>
</feature>
<dbReference type="InterPro" id="IPR003807">
    <property type="entry name" value="DUF202"/>
</dbReference>
<dbReference type="EMBL" id="JAAATY010000001">
    <property type="protein sequence ID" value="NRN63575.1"/>
    <property type="molecule type" value="Genomic_DNA"/>
</dbReference>
<evidence type="ECO:0000256" key="6">
    <source>
        <dbReference type="SAM" id="Phobius"/>
    </source>
</evidence>
<organism evidence="8 9">
    <name type="scientific">Kibdelosporangium persicum</name>
    <dbReference type="NCBI Taxonomy" id="2698649"/>
    <lineage>
        <taxon>Bacteria</taxon>
        <taxon>Bacillati</taxon>
        <taxon>Actinomycetota</taxon>
        <taxon>Actinomycetes</taxon>
        <taxon>Pseudonocardiales</taxon>
        <taxon>Pseudonocardiaceae</taxon>
        <taxon>Kibdelosporangium</taxon>
    </lineage>
</organism>
<keyword evidence="9" id="KW-1185">Reference proteome</keyword>
<comment type="subcellular location">
    <subcellularLocation>
        <location evidence="1">Cell membrane</location>
        <topology evidence="1">Multi-pass membrane protein</topology>
    </subcellularLocation>
</comment>
<feature type="domain" description="DUF202" evidence="7">
    <location>
        <begin position="24"/>
        <end position="88"/>
    </location>
</feature>
<evidence type="ECO:0000256" key="3">
    <source>
        <dbReference type="ARBA" id="ARBA00022692"/>
    </source>
</evidence>
<keyword evidence="3 6" id="KW-0812">Transmembrane</keyword>
<feature type="transmembrane region" description="Helical" evidence="6">
    <location>
        <begin position="100"/>
        <end position="121"/>
    </location>
</feature>
<evidence type="ECO:0000313" key="8">
    <source>
        <dbReference type="EMBL" id="NRN63575.1"/>
    </source>
</evidence>
<keyword evidence="2" id="KW-1003">Cell membrane</keyword>
<reference evidence="8 9" key="1">
    <citation type="submission" date="2020-01" db="EMBL/GenBank/DDBJ databases">
        <title>Kibdelosporangium persica a novel Actinomycetes from a hot desert in Iran.</title>
        <authorList>
            <person name="Safaei N."/>
            <person name="Zaburannyi N."/>
            <person name="Mueller R."/>
            <person name="Wink J."/>
        </authorList>
    </citation>
    <scope>NUCLEOTIDE SEQUENCE [LARGE SCALE GENOMIC DNA]</scope>
    <source>
        <strain evidence="8 9">4NS15</strain>
    </source>
</reference>
<evidence type="ECO:0000313" key="9">
    <source>
        <dbReference type="Proteomes" id="UP000763557"/>
    </source>
</evidence>
<sequence length="123" mass="12960">MVTVWSMSRWPKSVYEVGDEPDPRFTLANERTFLAWLRTSIALMAAGVGFAALGPAGNALDLAVAVALLATGIACSLSALQHWIACERAMRLGEPLPSPWMAAILGIGLAITGVLAAILVLSR</sequence>
<proteinExistence type="predicted"/>
<evidence type="ECO:0000256" key="1">
    <source>
        <dbReference type="ARBA" id="ARBA00004651"/>
    </source>
</evidence>
<evidence type="ECO:0000256" key="2">
    <source>
        <dbReference type="ARBA" id="ARBA00022475"/>
    </source>
</evidence>
<evidence type="ECO:0000256" key="5">
    <source>
        <dbReference type="ARBA" id="ARBA00023136"/>
    </source>
</evidence>
<dbReference type="Proteomes" id="UP000763557">
    <property type="component" value="Unassembled WGS sequence"/>
</dbReference>
<accession>A0ABX2EXP6</accession>
<dbReference type="PANTHER" id="PTHR34187">
    <property type="entry name" value="FGR18P"/>
    <property type="match status" value="1"/>
</dbReference>
<keyword evidence="5 6" id="KW-0472">Membrane</keyword>
<comment type="caution">
    <text evidence="8">The sequence shown here is derived from an EMBL/GenBank/DDBJ whole genome shotgun (WGS) entry which is preliminary data.</text>
</comment>
<dbReference type="Pfam" id="PF02656">
    <property type="entry name" value="DUF202"/>
    <property type="match status" value="1"/>
</dbReference>
<keyword evidence="4 6" id="KW-1133">Transmembrane helix</keyword>
<feature type="transmembrane region" description="Helical" evidence="6">
    <location>
        <begin position="60"/>
        <end position="80"/>
    </location>
</feature>
<dbReference type="InterPro" id="IPR052053">
    <property type="entry name" value="IM_YidH-like"/>
</dbReference>
<protein>
    <submittedName>
        <fullName evidence="8">Inner membrane protein YidH</fullName>
    </submittedName>
</protein>
<name>A0ABX2EXP6_9PSEU</name>
<dbReference type="PANTHER" id="PTHR34187:SF2">
    <property type="entry name" value="DUF202 DOMAIN-CONTAINING PROTEIN"/>
    <property type="match status" value="1"/>
</dbReference>
<gene>
    <name evidence="8" type="ORF">GC106_7760</name>
</gene>
<evidence type="ECO:0000259" key="7">
    <source>
        <dbReference type="Pfam" id="PF02656"/>
    </source>
</evidence>
<evidence type="ECO:0000256" key="4">
    <source>
        <dbReference type="ARBA" id="ARBA00022989"/>
    </source>
</evidence>